<keyword evidence="7" id="KW-1185">Reference proteome</keyword>
<dbReference type="Proteomes" id="UP000460272">
    <property type="component" value="Unassembled WGS sequence"/>
</dbReference>
<evidence type="ECO:0000313" key="6">
    <source>
        <dbReference type="EMBL" id="TVZ06812.1"/>
    </source>
</evidence>
<dbReference type="GO" id="GO:0000976">
    <property type="term" value="F:transcription cis-regulatory region binding"/>
    <property type="evidence" value="ECO:0007669"/>
    <property type="project" value="TreeGrafter"/>
</dbReference>
<proteinExistence type="predicted"/>
<evidence type="ECO:0000256" key="2">
    <source>
        <dbReference type="ARBA" id="ARBA00023125"/>
    </source>
</evidence>
<comment type="caution">
    <text evidence="6">The sequence shown here is derived from an EMBL/GenBank/DDBJ whole genome shotgun (WGS) entry which is preliminary data.</text>
</comment>
<accession>A0A6P2C5V2</accession>
<feature type="domain" description="HTH tetR-type" evidence="5">
    <location>
        <begin position="47"/>
        <end position="107"/>
    </location>
</feature>
<keyword evidence="2 4" id="KW-0238">DNA-binding</keyword>
<evidence type="ECO:0000313" key="7">
    <source>
        <dbReference type="Proteomes" id="UP000460272"/>
    </source>
</evidence>
<evidence type="ECO:0000256" key="1">
    <source>
        <dbReference type="ARBA" id="ARBA00023015"/>
    </source>
</evidence>
<keyword evidence="3" id="KW-0804">Transcription</keyword>
<evidence type="ECO:0000259" key="5">
    <source>
        <dbReference type="PROSITE" id="PS50977"/>
    </source>
</evidence>
<name>A0A6P2C5V2_9ACTN</name>
<dbReference type="Pfam" id="PF00440">
    <property type="entry name" value="TetR_N"/>
    <property type="match status" value="1"/>
</dbReference>
<dbReference type="AlphaFoldDB" id="A0A6P2C5V2"/>
<dbReference type="GO" id="GO:0003700">
    <property type="term" value="F:DNA-binding transcription factor activity"/>
    <property type="evidence" value="ECO:0007669"/>
    <property type="project" value="TreeGrafter"/>
</dbReference>
<dbReference type="PANTHER" id="PTHR30055:SF238">
    <property type="entry name" value="MYCOFACTOCIN BIOSYNTHESIS TRANSCRIPTIONAL REGULATOR MFTR-RELATED"/>
    <property type="match status" value="1"/>
</dbReference>
<dbReference type="EMBL" id="RPFW01000001">
    <property type="protein sequence ID" value="TVZ06812.1"/>
    <property type="molecule type" value="Genomic_DNA"/>
</dbReference>
<dbReference type="SUPFAM" id="SSF46689">
    <property type="entry name" value="Homeodomain-like"/>
    <property type="match status" value="1"/>
</dbReference>
<keyword evidence="1" id="KW-0805">Transcription regulation</keyword>
<dbReference type="Gene3D" id="1.10.10.60">
    <property type="entry name" value="Homeodomain-like"/>
    <property type="match status" value="1"/>
</dbReference>
<sequence length="239" mass="26223">MNLRLICCQGSSRTWVLSVMGSGSAMMRGMTIPETDRSLPLRERKKLRNRRALAEAALRLFTAKGFEGTTLEELADAADVSKSTFSRIFPAKEAAGIEAEAELWTAFLAALDERELSGVLFGELHRALADAVTGLDADWDQRFIDTRRMVANEPALLRYVEHYRAGVKDELAQHLAAKLALDADDLRLRTLVELTILAWSVSGRHWVYNGGRGGRKALLSRLDGAIEAIPASLGMTAPG</sequence>
<dbReference type="PROSITE" id="PS50977">
    <property type="entry name" value="HTH_TETR_2"/>
    <property type="match status" value="1"/>
</dbReference>
<reference evidence="6 7" key="1">
    <citation type="submission" date="2018-11" db="EMBL/GenBank/DDBJ databases">
        <title>Trebonia kvetii gen.nov., sp.nov., a novel acidophilic actinobacterium, and proposal of the new actinobacterial family Treboniaceae fam. nov.</title>
        <authorList>
            <person name="Rapoport D."/>
            <person name="Sagova-Mareckova M."/>
            <person name="Sedlacek I."/>
            <person name="Provaznik J."/>
            <person name="Kralova S."/>
            <person name="Pavlinic D."/>
            <person name="Benes V."/>
            <person name="Kopecky J."/>
        </authorList>
    </citation>
    <scope>NUCLEOTIDE SEQUENCE [LARGE SCALE GENOMIC DNA]</scope>
    <source>
        <strain evidence="6 7">15Tr583</strain>
    </source>
</reference>
<dbReference type="InterPro" id="IPR009057">
    <property type="entry name" value="Homeodomain-like_sf"/>
</dbReference>
<dbReference type="PANTHER" id="PTHR30055">
    <property type="entry name" value="HTH-TYPE TRANSCRIPTIONAL REGULATOR RUTR"/>
    <property type="match status" value="1"/>
</dbReference>
<gene>
    <name evidence="6" type="ORF">EAS64_05545</name>
</gene>
<dbReference type="Gene3D" id="1.10.357.10">
    <property type="entry name" value="Tetracycline Repressor, domain 2"/>
    <property type="match status" value="1"/>
</dbReference>
<protein>
    <submittedName>
        <fullName evidence="6">TetR family transcriptional regulator</fullName>
    </submittedName>
</protein>
<dbReference type="InterPro" id="IPR050109">
    <property type="entry name" value="HTH-type_TetR-like_transc_reg"/>
</dbReference>
<feature type="DNA-binding region" description="H-T-H motif" evidence="4">
    <location>
        <begin position="70"/>
        <end position="89"/>
    </location>
</feature>
<evidence type="ECO:0000256" key="4">
    <source>
        <dbReference type="PROSITE-ProRule" id="PRU00335"/>
    </source>
</evidence>
<evidence type="ECO:0000256" key="3">
    <source>
        <dbReference type="ARBA" id="ARBA00023163"/>
    </source>
</evidence>
<organism evidence="6 7">
    <name type="scientific">Trebonia kvetii</name>
    <dbReference type="NCBI Taxonomy" id="2480626"/>
    <lineage>
        <taxon>Bacteria</taxon>
        <taxon>Bacillati</taxon>
        <taxon>Actinomycetota</taxon>
        <taxon>Actinomycetes</taxon>
        <taxon>Streptosporangiales</taxon>
        <taxon>Treboniaceae</taxon>
        <taxon>Trebonia</taxon>
    </lineage>
</organism>
<dbReference type="OrthoDB" id="3787664at2"/>
<dbReference type="InterPro" id="IPR001647">
    <property type="entry name" value="HTH_TetR"/>
</dbReference>